<protein>
    <recommendedName>
        <fullName evidence="1">N-acetyltransferase domain-containing protein</fullName>
    </recommendedName>
</protein>
<proteinExistence type="predicted"/>
<dbReference type="CDD" id="cd04301">
    <property type="entry name" value="NAT_SF"/>
    <property type="match status" value="1"/>
</dbReference>
<dbReference type="PROSITE" id="PS51186">
    <property type="entry name" value="GNAT"/>
    <property type="match status" value="1"/>
</dbReference>
<dbReference type="Gene3D" id="3.40.630.30">
    <property type="match status" value="1"/>
</dbReference>
<dbReference type="GO" id="GO:0008999">
    <property type="term" value="F:protein-N-terminal-alanine acetyltransferase activity"/>
    <property type="evidence" value="ECO:0007669"/>
    <property type="project" value="TreeGrafter"/>
</dbReference>
<keyword evidence="3" id="KW-1185">Reference proteome</keyword>
<dbReference type="InterPro" id="IPR050276">
    <property type="entry name" value="MshD_Acetyltransferase"/>
</dbReference>
<reference evidence="2 3" key="1">
    <citation type="submission" date="2015-12" db="EMBL/GenBank/DDBJ databases">
        <title>Haloprofundus marisrubri gen. nov., sp. nov., an extremely halophilic archaeon isolated from the Discovery deep brine-seawater interface in the Red Sea.</title>
        <authorList>
            <person name="Zhang G."/>
            <person name="Stingl U."/>
            <person name="Rashid M."/>
        </authorList>
    </citation>
    <scope>NUCLEOTIDE SEQUENCE [LARGE SCALE GENOMIC DNA]</scope>
    <source>
        <strain evidence="2 3">SB9</strain>
    </source>
</reference>
<dbReference type="EMBL" id="LOPU01000029">
    <property type="protein sequence ID" value="KTG09378.1"/>
    <property type="molecule type" value="Genomic_DNA"/>
</dbReference>
<dbReference type="InterPro" id="IPR000182">
    <property type="entry name" value="GNAT_dom"/>
</dbReference>
<gene>
    <name evidence="2" type="ORF">AUR64_16500</name>
</gene>
<evidence type="ECO:0000313" key="2">
    <source>
        <dbReference type="EMBL" id="KTG09378.1"/>
    </source>
</evidence>
<comment type="caution">
    <text evidence="2">The sequence shown here is derived from an EMBL/GenBank/DDBJ whole genome shotgun (WGS) entry which is preliminary data.</text>
</comment>
<organism evidence="2 3">
    <name type="scientific">Haloprofundus marisrubri</name>
    <dbReference type="NCBI Taxonomy" id="1514971"/>
    <lineage>
        <taxon>Archaea</taxon>
        <taxon>Methanobacteriati</taxon>
        <taxon>Methanobacteriota</taxon>
        <taxon>Stenosarchaea group</taxon>
        <taxon>Halobacteria</taxon>
        <taxon>Halobacteriales</taxon>
        <taxon>Haloferacaceae</taxon>
        <taxon>Haloprofundus</taxon>
    </lineage>
</organism>
<dbReference type="InterPro" id="IPR016181">
    <property type="entry name" value="Acyl_CoA_acyltransferase"/>
</dbReference>
<dbReference type="SUPFAM" id="SSF55729">
    <property type="entry name" value="Acyl-CoA N-acyltransferases (Nat)"/>
    <property type="match status" value="1"/>
</dbReference>
<dbReference type="Pfam" id="PF00583">
    <property type="entry name" value="Acetyltransf_1"/>
    <property type="match status" value="1"/>
</dbReference>
<dbReference type="RefSeq" id="WP_058582530.1">
    <property type="nucleotide sequence ID" value="NZ_LOPU01000029.1"/>
</dbReference>
<evidence type="ECO:0000313" key="3">
    <source>
        <dbReference type="Proteomes" id="UP000054387"/>
    </source>
</evidence>
<dbReference type="STRING" id="1514971.AUR64_16500"/>
<dbReference type="AlphaFoldDB" id="A0A0W1R887"/>
<dbReference type="PANTHER" id="PTHR43617">
    <property type="entry name" value="L-AMINO ACID N-ACETYLTRANSFERASE"/>
    <property type="match status" value="1"/>
</dbReference>
<dbReference type="PANTHER" id="PTHR43617:SF20">
    <property type="entry name" value="N-ALPHA-ACETYLTRANSFERASE RIMI"/>
    <property type="match status" value="1"/>
</dbReference>
<evidence type="ECO:0000259" key="1">
    <source>
        <dbReference type="PROSITE" id="PS51186"/>
    </source>
</evidence>
<accession>A0A0W1R887</accession>
<sequence length="135" mass="14928">MVIRPARPAERRTLASIQSLLTEPSPELLEWGVGAGNVFVSTANGTPVGYLLAVYGEEVHVAELAVQPDHRREGRARALLSNLLRSLDDETRVTVAVEPDNEAARELYRSVGFEQVRRDETYFEDGAALILARRA</sequence>
<dbReference type="OrthoDB" id="87545at2157"/>
<feature type="domain" description="N-acetyltransferase" evidence="1">
    <location>
        <begin position="1"/>
        <end position="135"/>
    </location>
</feature>
<name>A0A0W1R887_9EURY</name>
<dbReference type="Proteomes" id="UP000054387">
    <property type="component" value="Unassembled WGS sequence"/>
</dbReference>